<dbReference type="SUPFAM" id="SSF143503">
    <property type="entry name" value="PUG domain-like"/>
    <property type="match status" value="1"/>
</dbReference>
<dbReference type="SUPFAM" id="SSF56112">
    <property type="entry name" value="Protein kinase-like (PK-like)"/>
    <property type="match status" value="1"/>
</dbReference>
<proteinExistence type="predicted"/>
<evidence type="ECO:0000259" key="6">
    <source>
        <dbReference type="PROSITE" id="PS50011"/>
    </source>
</evidence>
<dbReference type="InterPro" id="IPR051681">
    <property type="entry name" value="Ser/Thr_Kinases-Pseudokinases"/>
</dbReference>
<dbReference type="Gene3D" id="2.30.30.190">
    <property type="entry name" value="CAP Gly-rich-like domain"/>
    <property type="match status" value="1"/>
</dbReference>
<dbReference type="GO" id="GO:0004672">
    <property type="term" value="F:protein kinase activity"/>
    <property type="evidence" value="ECO:0007669"/>
    <property type="project" value="InterPro"/>
</dbReference>
<dbReference type="InParanoid" id="A0A1X7VM39"/>
<accession>A0A1X7VM39</accession>
<feature type="domain" description="Protein kinase" evidence="6">
    <location>
        <begin position="665"/>
        <end position="761"/>
    </location>
</feature>
<protein>
    <recommendedName>
        <fullName evidence="6">Protein kinase domain-containing protein</fullName>
    </recommendedName>
</protein>
<evidence type="ECO:0000256" key="1">
    <source>
        <dbReference type="ARBA" id="ARBA00022741"/>
    </source>
</evidence>
<evidence type="ECO:0000256" key="3">
    <source>
        <dbReference type="PROSITE-ProRule" id="PRU10141"/>
    </source>
</evidence>
<dbReference type="InterPro" id="IPR036859">
    <property type="entry name" value="CAP-Gly_dom_sf"/>
</dbReference>
<dbReference type="GO" id="GO:0005524">
    <property type="term" value="F:ATP binding"/>
    <property type="evidence" value="ECO:0007669"/>
    <property type="project" value="UniProtKB-UniRule"/>
</dbReference>
<feature type="region of interest" description="Disordered" evidence="5">
    <location>
        <begin position="403"/>
        <end position="429"/>
    </location>
</feature>
<dbReference type="EnsemblMetazoa" id="Aqu2.1.40954_001">
    <property type="protein sequence ID" value="Aqu2.1.40954_001"/>
    <property type="gene ID" value="Aqu2.1.40954"/>
</dbReference>
<keyword evidence="4" id="KW-0175">Coiled coil</keyword>
<keyword evidence="1 3" id="KW-0547">Nucleotide-binding</keyword>
<dbReference type="OrthoDB" id="4062651at2759"/>
<sequence>MDRNSSPLPTREYVLSLLKDVVLKIQSTDRQLTDVVIPQDIYDLCRRFVEEKLFEDRYENHKVFEILQQDSKELIASEAEVNKMKNGLKSLLRYPLNLLVAPNRPEVKIIKASTSFFMFHVKRNLKDARAFLGLMGYDQARNATDLSLNKSFSIDRVYTLVLDIVILHEELEIISHLISQSMPSDVKFYHYFIARRYGPSNKWDCLDYIMKGKAAAKASYLEQVKGFVKETVFSCDDYAAEEGVRFEAGDASNHKSKFKEGDRVILQTVKEEVVAGTVRWVGPVRISKDMKIDPLPVVGIETDTKIDPIKDFDGVDINITGSHGTKLFKVPYNHSRVFLPEQMVLFVSEYTMQMQKDAAAKFKKETKMDDATEEEKRSAAEFGMTVAEYRRQQQGYVDVAKQGKDGRKVPGDPKIGEEGNEEKFAPGGGMMGVVGGGRGVEDELMNTIQAVQFSKPGAVDKKRVEREEIALQGIKSKQQQQQQENHELQRGQRGYYEVIEGGIEECIVEDSLKEEIHQLQTSIENLQLEKDTQQRRAEQQEQQWRNEKQQLLEEQEHLRELIKQVQEQLETDKQALKEEIGHLKYENGQLKYENEDLRREISDLREAHRELQQETEKKEQVQAQLQSQVGLFSIENMRLKGQVKQLEESSATDIKYWEVSYKQVLTNKDTLGSGGWGKVEVGLLHGQKVAVKMLHSDIKSPYYNQLVRREISMLAKVRHPNLLLFIAGVLDHPSGSPIIITELLDTSLRKAYTDRLIGSDR</sequence>
<dbReference type="InterPro" id="IPR036339">
    <property type="entry name" value="PUB-like_dom_sf"/>
</dbReference>
<dbReference type="GO" id="GO:0097527">
    <property type="term" value="P:necroptotic signaling pathway"/>
    <property type="evidence" value="ECO:0007669"/>
    <property type="project" value="TreeGrafter"/>
</dbReference>
<feature type="compositionally biased region" description="Basic and acidic residues" evidence="5">
    <location>
        <begin position="403"/>
        <end position="424"/>
    </location>
</feature>
<keyword evidence="2 3" id="KW-0067">ATP-binding</keyword>
<evidence type="ECO:0000313" key="7">
    <source>
        <dbReference type="EnsemblMetazoa" id="Aqu2.1.40954_001"/>
    </source>
</evidence>
<dbReference type="PROSITE" id="PS00107">
    <property type="entry name" value="PROTEIN_KINASE_ATP"/>
    <property type="match status" value="1"/>
</dbReference>
<dbReference type="PANTHER" id="PTHR44329:SF298">
    <property type="entry name" value="MIXED LINEAGE KINASE DOMAIN-LIKE PROTEIN"/>
    <property type="match status" value="1"/>
</dbReference>
<dbReference type="Gene3D" id="3.30.200.20">
    <property type="entry name" value="Phosphorylase Kinase, domain 1"/>
    <property type="match status" value="1"/>
</dbReference>
<dbReference type="InterPro" id="IPR011009">
    <property type="entry name" value="Kinase-like_dom_sf"/>
</dbReference>
<dbReference type="InterPro" id="IPR017441">
    <property type="entry name" value="Protein_kinase_ATP_BS"/>
</dbReference>
<name>A0A1X7VM39_AMPQE</name>
<organism evidence="7">
    <name type="scientific">Amphimedon queenslandica</name>
    <name type="common">Sponge</name>
    <dbReference type="NCBI Taxonomy" id="400682"/>
    <lineage>
        <taxon>Eukaryota</taxon>
        <taxon>Metazoa</taxon>
        <taxon>Porifera</taxon>
        <taxon>Demospongiae</taxon>
        <taxon>Heteroscleromorpha</taxon>
        <taxon>Haplosclerida</taxon>
        <taxon>Niphatidae</taxon>
        <taxon>Amphimedon</taxon>
    </lineage>
</organism>
<dbReference type="PANTHER" id="PTHR44329">
    <property type="entry name" value="SERINE/THREONINE-PROTEIN KINASE TNNI3K-RELATED"/>
    <property type="match status" value="1"/>
</dbReference>
<evidence type="ECO:0000256" key="5">
    <source>
        <dbReference type="SAM" id="MobiDB-lite"/>
    </source>
</evidence>
<evidence type="ECO:0000256" key="2">
    <source>
        <dbReference type="ARBA" id="ARBA00022840"/>
    </source>
</evidence>
<dbReference type="AlphaFoldDB" id="A0A1X7VM39"/>
<dbReference type="PROSITE" id="PS50011">
    <property type="entry name" value="PROTEIN_KINASE_DOM"/>
    <property type="match status" value="1"/>
</dbReference>
<dbReference type="InterPro" id="IPR000719">
    <property type="entry name" value="Prot_kinase_dom"/>
</dbReference>
<feature type="coiled-coil region" evidence="4">
    <location>
        <begin position="509"/>
        <end position="628"/>
    </location>
</feature>
<dbReference type="Gene3D" id="1.20.58.2190">
    <property type="match status" value="1"/>
</dbReference>
<evidence type="ECO:0000256" key="4">
    <source>
        <dbReference type="SAM" id="Coils"/>
    </source>
</evidence>
<dbReference type="STRING" id="400682.A0A1X7VM39"/>
<reference evidence="7" key="1">
    <citation type="submission" date="2017-05" db="UniProtKB">
        <authorList>
            <consortium name="EnsemblMetazoa"/>
        </authorList>
    </citation>
    <scope>IDENTIFICATION</scope>
</reference>
<feature type="binding site" evidence="3">
    <location>
        <position position="692"/>
    </location>
    <ligand>
        <name>ATP</name>
        <dbReference type="ChEBI" id="CHEBI:30616"/>
    </ligand>
</feature>